<dbReference type="RefSeq" id="WP_128498519.1">
    <property type="nucleotide sequence ID" value="NZ_RZNC01000002.1"/>
</dbReference>
<gene>
    <name evidence="7" type="primary">rph</name>
    <name evidence="10" type="ORF">ELQ92_08445</name>
</gene>
<dbReference type="InterPro" id="IPR036345">
    <property type="entry name" value="ExoRNase_PH_dom2_sf"/>
</dbReference>
<dbReference type="InterPro" id="IPR018336">
    <property type="entry name" value="RNase_PH_CS"/>
</dbReference>
<dbReference type="GO" id="GO:0008033">
    <property type="term" value="P:tRNA processing"/>
    <property type="evidence" value="ECO:0007669"/>
    <property type="project" value="UniProtKB-UniRule"/>
</dbReference>
<proteinExistence type="inferred from homology"/>
<evidence type="ECO:0000256" key="3">
    <source>
        <dbReference type="ARBA" id="ARBA00022555"/>
    </source>
</evidence>
<keyword evidence="11" id="KW-1185">Reference proteome</keyword>
<feature type="binding site" evidence="7">
    <location>
        <position position="90"/>
    </location>
    <ligand>
        <name>phosphate</name>
        <dbReference type="ChEBI" id="CHEBI:43474"/>
        <note>substrate</note>
    </ligand>
</feature>
<dbReference type="InterPro" id="IPR027408">
    <property type="entry name" value="PNPase/RNase_PH_dom_sf"/>
</dbReference>
<reference evidence="10 11" key="1">
    <citation type="submission" date="2018-12" db="EMBL/GenBank/DDBJ databases">
        <authorList>
            <person name="Li F."/>
        </authorList>
    </citation>
    <scope>NUCLEOTIDE SEQUENCE [LARGE SCALE GENOMIC DNA]</scope>
    <source>
        <strain evidence="10 11">8H24J-4-2</strain>
    </source>
</reference>
<comment type="similarity">
    <text evidence="1 7">Belongs to the RNase PH family.</text>
</comment>
<sequence>MTHIIRADGRTADQLRPVTIERGWSEQAEGSALISFGKTKVLCTASFTNGVPRWLQGKGKGWVTAEYAMLPRSTNDRMDRESVKGRIGGRTHEISRLIGRSLRAVIDTKALGENTVVIDCDVLQADGGTRTAAITGAYVALADAIAWAREQKFIGKNAVPLTDSVAAVSVGIIDGAPMLDLAYVEDVRAETDMNVVVTGRGQFVEVQGTAEGAPFDRAELDSLLDLAVAGSAELAAIQRSVLQNGAPA</sequence>
<dbReference type="InterPro" id="IPR015847">
    <property type="entry name" value="ExoRNase_PH_dom2"/>
</dbReference>
<dbReference type="HAMAP" id="MF_00564">
    <property type="entry name" value="RNase_PH"/>
    <property type="match status" value="1"/>
</dbReference>
<accession>A0A3S3ZX08</accession>
<name>A0A3S3ZX08_9MICO</name>
<dbReference type="Pfam" id="PF03725">
    <property type="entry name" value="RNase_PH_C"/>
    <property type="match status" value="1"/>
</dbReference>
<dbReference type="GO" id="GO:0009022">
    <property type="term" value="F:tRNA nucleotidyltransferase activity"/>
    <property type="evidence" value="ECO:0007669"/>
    <property type="project" value="UniProtKB-UniRule"/>
</dbReference>
<dbReference type="Proteomes" id="UP000288603">
    <property type="component" value="Unassembled WGS sequence"/>
</dbReference>
<dbReference type="SUPFAM" id="SSF54211">
    <property type="entry name" value="Ribosomal protein S5 domain 2-like"/>
    <property type="match status" value="1"/>
</dbReference>
<dbReference type="FunFam" id="3.30.230.70:FF:000003">
    <property type="entry name" value="Ribonuclease PH"/>
    <property type="match status" value="1"/>
</dbReference>
<dbReference type="PANTHER" id="PTHR11953">
    <property type="entry name" value="EXOSOME COMPLEX COMPONENT"/>
    <property type="match status" value="1"/>
</dbReference>
<dbReference type="InterPro" id="IPR002381">
    <property type="entry name" value="RNase_PH_bac-type"/>
</dbReference>
<dbReference type="EMBL" id="RZNC01000002">
    <property type="protein sequence ID" value="RWZ64743.1"/>
    <property type="molecule type" value="Genomic_DNA"/>
</dbReference>
<comment type="function">
    <text evidence="7">Phosphorolytic 3'-5' exoribonuclease that plays an important role in tRNA 3'-end maturation. Removes nucleotide residues following the 3'-CCA terminus of tRNAs; can also add nucleotides to the ends of RNA molecules by using nucleoside diphosphates as substrates, but this may not be physiologically important. Probably plays a role in initiation of 16S rRNA degradation (leading to ribosome degradation) during starvation.</text>
</comment>
<dbReference type="GO" id="GO:0031125">
    <property type="term" value="P:rRNA 3'-end processing"/>
    <property type="evidence" value="ECO:0007669"/>
    <property type="project" value="UniProtKB-ARBA"/>
</dbReference>
<evidence type="ECO:0000256" key="2">
    <source>
        <dbReference type="ARBA" id="ARBA00022552"/>
    </source>
</evidence>
<feature type="domain" description="Exoribonuclease phosphorolytic" evidence="8">
    <location>
        <begin position="14"/>
        <end position="144"/>
    </location>
</feature>
<dbReference type="SUPFAM" id="SSF55666">
    <property type="entry name" value="Ribonuclease PH domain 2-like"/>
    <property type="match status" value="1"/>
</dbReference>
<dbReference type="PANTHER" id="PTHR11953:SF0">
    <property type="entry name" value="EXOSOME COMPLEX COMPONENT RRP41"/>
    <property type="match status" value="1"/>
</dbReference>
<evidence type="ECO:0000259" key="8">
    <source>
        <dbReference type="Pfam" id="PF01138"/>
    </source>
</evidence>
<feature type="binding site" evidence="7">
    <location>
        <begin position="128"/>
        <end position="130"/>
    </location>
    <ligand>
        <name>phosphate</name>
        <dbReference type="ChEBI" id="CHEBI:43474"/>
        <note>substrate</note>
    </ligand>
</feature>
<dbReference type="Pfam" id="PF01138">
    <property type="entry name" value="RNase_PH"/>
    <property type="match status" value="1"/>
</dbReference>
<keyword evidence="6" id="KW-0694">RNA-binding</keyword>
<keyword evidence="5 7" id="KW-0548">Nucleotidyltransferase</keyword>
<dbReference type="PROSITE" id="PS01277">
    <property type="entry name" value="RIBONUCLEASE_PH"/>
    <property type="match status" value="1"/>
</dbReference>
<protein>
    <recommendedName>
        <fullName evidence="7">Ribonuclease PH</fullName>
        <shortName evidence="7">RNase PH</shortName>
        <ecNumber evidence="7">2.7.7.56</ecNumber>
    </recommendedName>
    <alternativeName>
        <fullName evidence="7">tRNA nucleotidyltransferase</fullName>
    </alternativeName>
</protein>
<evidence type="ECO:0000313" key="11">
    <source>
        <dbReference type="Proteomes" id="UP000288603"/>
    </source>
</evidence>
<keyword evidence="4 7" id="KW-0819">tRNA processing</keyword>
<comment type="subunit">
    <text evidence="7">Homohexameric ring arranged as a trimer of dimers.</text>
</comment>
<dbReference type="GO" id="GO:0000049">
    <property type="term" value="F:tRNA binding"/>
    <property type="evidence" value="ECO:0007669"/>
    <property type="project" value="UniProtKB-UniRule"/>
</dbReference>
<feature type="domain" description="Exoribonuclease phosphorolytic" evidence="9">
    <location>
        <begin position="164"/>
        <end position="229"/>
    </location>
</feature>
<evidence type="ECO:0000313" key="10">
    <source>
        <dbReference type="EMBL" id="RWZ64743.1"/>
    </source>
</evidence>
<comment type="catalytic activity">
    <reaction evidence="7">
        <text>tRNA(n+1) + phosphate = tRNA(n) + a ribonucleoside 5'-diphosphate</text>
        <dbReference type="Rhea" id="RHEA:10628"/>
        <dbReference type="Rhea" id="RHEA-COMP:17343"/>
        <dbReference type="Rhea" id="RHEA-COMP:17344"/>
        <dbReference type="ChEBI" id="CHEBI:43474"/>
        <dbReference type="ChEBI" id="CHEBI:57930"/>
        <dbReference type="ChEBI" id="CHEBI:173114"/>
        <dbReference type="EC" id="2.7.7.56"/>
    </reaction>
</comment>
<organism evidence="10 11">
    <name type="scientific">Labedella populi</name>
    <dbReference type="NCBI Taxonomy" id="2498850"/>
    <lineage>
        <taxon>Bacteria</taxon>
        <taxon>Bacillati</taxon>
        <taxon>Actinomycetota</taxon>
        <taxon>Actinomycetes</taxon>
        <taxon>Micrococcales</taxon>
        <taxon>Microbacteriaceae</taxon>
        <taxon>Labedella</taxon>
    </lineage>
</organism>
<keyword evidence="3 7" id="KW-0820">tRNA-binding</keyword>
<dbReference type="CDD" id="cd11362">
    <property type="entry name" value="RNase_PH_bact"/>
    <property type="match status" value="1"/>
</dbReference>
<keyword evidence="7 10" id="KW-0808">Transferase</keyword>
<evidence type="ECO:0000256" key="7">
    <source>
        <dbReference type="HAMAP-Rule" id="MF_00564"/>
    </source>
</evidence>
<comment type="caution">
    <text evidence="10">The sequence shown here is derived from an EMBL/GenBank/DDBJ whole genome shotgun (WGS) entry which is preliminary data.</text>
</comment>
<dbReference type="InterPro" id="IPR020568">
    <property type="entry name" value="Ribosomal_Su5_D2-typ_SF"/>
</dbReference>
<dbReference type="GO" id="GO:0016075">
    <property type="term" value="P:rRNA catabolic process"/>
    <property type="evidence" value="ECO:0007669"/>
    <property type="project" value="UniProtKB-UniRule"/>
</dbReference>
<dbReference type="NCBIfam" id="TIGR01966">
    <property type="entry name" value="RNasePH"/>
    <property type="match status" value="1"/>
</dbReference>
<evidence type="ECO:0000256" key="5">
    <source>
        <dbReference type="ARBA" id="ARBA00022695"/>
    </source>
</evidence>
<evidence type="ECO:0000256" key="1">
    <source>
        <dbReference type="ARBA" id="ARBA00006678"/>
    </source>
</evidence>
<evidence type="ECO:0000256" key="4">
    <source>
        <dbReference type="ARBA" id="ARBA00022694"/>
    </source>
</evidence>
<keyword evidence="2 7" id="KW-0698">rRNA processing</keyword>
<dbReference type="GO" id="GO:0000175">
    <property type="term" value="F:3'-5'-RNA exonuclease activity"/>
    <property type="evidence" value="ECO:0007669"/>
    <property type="project" value="UniProtKB-UniRule"/>
</dbReference>
<dbReference type="EC" id="2.7.7.56" evidence="7"/>
<dbReference type="InterPro" id="IPR001247">
    <property type="entry name" value="ExoRNase_PH_dom1"/>
</dbReference>
<dbReference type="OrthoDB" id="9802265at2"/>
<evidence type="ECO:0000259" key="9">
    <source>
        <dbReference type="Pfam" id="PF03725"/>
    </source>
</evidence>
<evidence type="ECO:0000256" key="6">
    <source>
        <dbReference type="ARBA" id="ARBA00022884"/>
    </source>
</evidence>
<dbReference type="InterPro" id="IPR050080">
    <property type="entry name" value="RNase_PH"/>
</dbReference>
<dbReference type="Gene3D" id="3.30.230.70">
    <property type="entry name" value="GHMP Kinase, N-terminal domain"/>
    <property type="match status" value="1"/>
</dbReference>
<dbReference type="AlphaFoldDB" id="A0A3S3ZX08"/>